<gene>
    <name evidence="4" type="ORF">SUNI508_11325</name>
</gene>
<organism evidence="4 5">
    <name type="scientific">Seiridium unicorne</name>
    <dbReference type="NCBI Taxonomy" id="138068"/>
    <lineage>
        <taxon>Eukaryota</taxon>
        <taxon>Fungi</taxon>
        <taxon>Dikarya</taxon>
        <taxon>Ascomycota</taxon>
        <taxon>Pezizomycotina</taxon>
        <taxon>Sordariomycetes</taxon>
        <taxon>Xylariomycetidae</taxon>
        <taxon>Amphisphaeriales</taxon>
        <taxon>Sporocadaceae</taxon>
        <taxon>Seiridium</taxon>
    </lineage>
</organism>
<dbReference type="InterPro" id="IPR051609">
    <property type="entry name" value="NmrA/Isoflavone_reductase-like"/>
</dbReference>
<keyword evidence="2" id="KW-0560">Oxidoreductase</keyword>
<protein>
    <submittedName>
        <fullName evidence="4">NmrA-like domain-containing protein</fullName>
    </submittedName>
</protein>
<dbReference type="CDD" id="cd05259">
    <property type="entry name" value="PCBER_SDR_a"/>
    <property type="match status" value="1"/>
</dbReference>
<dbReference type="EMBL" id="JARVKF010000428">
    <property type="protein sequence ID" value="KAK9414363.1"/>
    <property type="molecule type" value="Genomic_DNA"/>
</dbReference>
<keyword evidence="5" id="KW-1185">Reference proteome</keyword>
<comment type="caution">
    <text evidence="4">The sequence shown here is derived from an EMBL/GenBank/DDBJ whole genome shotgun (WGS) entry which is preliminary data.</text>
</comment>
<dbReference type="PANTHER" id="PTHR47706:SF1">
    <property type="entry name" value="CIPA-LIKE, PUTATIVE (AFU_ORTHOLOGUE AFUA_1G12460)-RELATED"/>
    <property type="match status" value="1"/>
</dbReference>
<name>A0ABR2UID1_9PEZI</name>
<dbReference type="Pfam" id="PF05368">
    <property type="entry name" value="NmrA"/>
    <property type="match status" value="1"/>
</dbReference>
<reference evidence="4 5" key="1">
    <citation type="journal article" date="2024" name="J. Plant Pathol.">
        <title>Sequence and assembly of the genome of Seiridium unicorne, isolate CBS 538.82, causal agent of cypress canker disease.</title>
        <authorList>
            <person name="Scali E."/>
            <person name="Rocca G.D."/>
            <person name="Danti R."/>
            <person name="Garbelotto M."/>
            <person name="Barberini S."/>
            <person name="Baroncelli R."/>
            <person name="Emiliani G."/>
        </authorList>
    </citation>
    <scope>NUCLEOTIDE SEQUENCE [LARGE SCALE GENOMIC DNA]</scope>
    <source>
        <strain evidence="4 5">BM-138-508</strain>
    </source>
</reference>
<dbReference type="SUPFAM" id="SSF51735">
    <property type="entry name" value="NAD(P)-binding Rossmann-fold domains"/>
    <property type="match status" value="1"/>
</dbReference>
<dbReference type="PANTHER" id="PTHR47706">
    <property type="entry name" value="NMRA-LIKE FAMILY PROTEIN"/>
    <property type="match status" value="1"/>
</dbReference>
<accession>A0ABR2UID1</accession>
<evidence type="ECO:0000256" key="1">
    <source>
        <dbReference type="ARBA" id="ARBA00022857"/>
    </source>
</evidence>
<feature type="domain" description="NmrA-like" evidence="3">
    <location>
        <begin position="7"/>
        <end position="134"/>
    </location>
</feature>
<evidence type="ECO:0000313" key="5">
    <source>
        <dbReference type="Proteomes" id="UP001408356"/>
    </source>
</evidence>
<dbReference type="Gene3D" id="3.40.50.720">
    <property type="entry name" value="NAD(P)-binding Rossmann-like Domain"/>
    <property type="match status" value="1"/>
</dbReference>
<dbReference type="InterPro" id="IPR036291">
    <property type="entry name" value="NAD(P)-bd_dom_sf"/>
</dbReference>
<keyword evidence="1" id="KW-0521">NADP</keyword>
<dbReference type="InterPro" id="IPR008030">
    <property type="entry name" value="NmrA-like"/>
</dbReference>
<dbReference type="InterPro" id="IPR045312">
    <property type="entry name" value="PCBER-like"/>
</dbReference>
<evidence type="ECO:0000313" key="4">
    <source>
        <dbReference type="EMBL" id="KAK9414363.1"/>
    </source>
</evidence>
<proteinExistence type="predicted"/>
<dbReference type="Proteomes" id="UP001408356">
    <property type="component" value="Unassembled WGS sequence"/>
</dbReference>
<sequence>MVVPIRNVALLGATGTLGTHIREALVKAGYAVTAIQRKSSGKAAPPGVRSIKVDLSNQDELISAFAGQDAVVSAVPNPALRTERIVIDAAIASSVKRFIPSEYSTNLETPLSRKLPIAKEKVQIREYLHSAIASSGSSLTWTSVNNGPFFEMCLEGGVLGPNIKKKKAVFHNGGDNVIGPSTLPDIAAAIVKIIDPAHLDETANQPVYIYSAAISERQLTRLAAEVTGINFGDVEGGRIADLDVDRMVKDAEDKFARGDNSGWFSYFFQMMYGKGYGGTEFRDLAWNNRLGLRVMDEADLRQLIQRIAKRSSR</sequence>
<evidence type="ECO:0000256" key="2">
    <source>
        <dbReference type="ARBA" id="ARBA00023002"/>
    </source>
</evidence>
<evidence type="ECO:0000259" key="3">
    <source>
        <dbReference type="Pfam" id="PF05368"/>
    </source>
</evidence>